<proteinExistence type="predicted"/>
<gene>
    <name evidence="1" type="ORF">fugu_015246</name>
</gene>
<comment type="caution">
    <text evidence="1">The sequence shown here is derived from an EMBL/GenBank/DDBJ whole genome shotgun (WGS) entry which is preliminary data.</text>
</comment>
<accession>A0A4Z2C062</accession>
<dbReference type="Proteomes" id="UP000516260">
    <property type="component" value="Chromosome 16"/>
</dbReference>
<sequence>MENGKMSCAVTYQKTNGLLLWTVCCHGDKKNVATGPTVEVVVLIRATVSLAATARRSMEATTRALTATLAHITREDTAATAKPSQVDTVLRRRIKEEEEEEVVATLIPASPIVLEPITTATATASPPA</sequence>
<keyword evidence="2" id="KW-1185">Reference proteome</keyword>
<organism evidence="1 2">
    <name type="scientific">Takifugu bimaculatus</name>
    <dbReference type="NCBI Taxonomy" id="433685"/>
    <lineage>
        <taxon>Eukaryota</taxon>
        <taxon>Metazoa</taxon>
        <taxon>Chordata</taxon>
        <taxon>Craniata</taxon>
        <taxon>Vertebrata</taxon>
        <taxon>Euteleostomi</taxon>
        <taxon>Actinopterygii</taxon>
        <taxon>Neopterygii</taxon>
        <taxon>Teleostei</taxon>
        <taxon>Neoteleostei</taxon>
        <taxon>Acanthomorphata</taxon>
        <taxon>Eupercaria</taxon>
        <taxon>Tetraodontiformes</taxon>
        <taxon>Tetradontoidea</taxon>
        <taxon>Tetraodontidae</taxon>
        <taxon>Takifugu</taxon>
    </lineage>
</organism>
<dbReference type="EMBL" id="SWLE01000008">
    <property type="protein sequence ID" value="TNM97090.1"/>
    <property type="molecule type" value="Genomic_DNA"/>
</dbReference>
<evidence type="ECO:0000313" key="2">
    <source>
        <dbReference type="Proteomes" id="UP000516260"/>
    </source>
</evidence>
<name>A0A4Z2C062_9TELE</name>
<reference evidence="1 2" key="1">
    <citation type="submission" date="2019-04" db="EMBL/GenBank/DDBJ databases">
        <title>The sequence and de novo assembly of Takifugu bimaculatus genome using PacBio and Hi-C technologies.</title>
        <authorList>
            <person name="Xu P."/>
            <person name="Liu B."/>
            <person name="Zhou Z."/>
        </authorList>
    </citation>
    <scope>NUCLEOTIDE SEQUENCE [LARGE SCALE GENOMIC DNA]</scope>
    <source>
        <strain evidence="1">TB-2018</strain>
        <tissue evidence="1">Muscle</tissue>
    </source>
</reference>
<protein>
    <submittedName>
        <fullName evidence="1">Uncharacterized protein</fullName>
    </submittedName>
</protein>
<evidence type="ECO:0000313" key="1">
    <source>
        <dbReference type="EMBL" id="TNM97090.1"/>
    </source>
</evidence>
<dbReference type="AlphaFoldDB" id="A0A4Z2C062"/>